<sequence>MASEEDNALRLVNTDDDPDSRMINKSEISENEKEEIRLFYERAERRRGLTISIYLHRHRKSVQKQREVFEGHSNNTPNKSEISEKEKDEILYPSDREADLALNVQKL</sequence>
<dbReference type="RefSeq" id="XP_052114923.1">
    <property type="nucleotide sequence ID" value="XM_052258963.1"/>
</dbReference>
<reference evidence="3" key="2">
    <citation type="submission" date="2025-08" db="UniProtKB">
        <authorList>
            <consortium name="RefSeq"/>
        </authorList>
    </citation>
    <scope>IDENTIFICATION</scope>
    <source>
        <tissue evidence="3">Whole plant</tissue>
    </source>
</reference>
<protein>
    <submittedName>
        <fullName evidence="3">Uncharacterized protein LOC127745689 isoform X1</fullName>
    </submittedName>
</protein>
<dbReference type="KEGG" id="adu:127745689"/>
<feature type="region of interest" description="Disordered" evidence="1">
    <location>
        <begin position="1"/>
        <end position="25"/>
    </location>
</feature>
<evidence type="ECO:0000313" key="2">
    <source>
        <dbReference type="Proteomes" id="UP000515211"/>
    </source>
</evidence>
<organism evidence="2 3">
    <name type="scientific">Arachis duranensis</name>
    <name type="common">Wild peanut</name>
    <dbReference type="NCBI Taxonomy" id="130453"/>
    <lineage>
        <taxon>Eukaryota</taxon>
        <taxon>Viridiplantae</taxon>
        <taxon>Streptophyta</taxon>
        <taxon>Embryophyta</taxon>
        <taxon>Tracheophyta</taxon>
        <taxon>Spermatophyta</taxon>
        <taxon>Magnoliopsida</taxon>
        <taxon>eudicotyledons</taxon>
        <taxon>Gunneridae</taxon>
        <taxon>Pentapetalae</taxon>
        <taxon>rosids</taxon>
        <taxon>fabids</taxon>
        <taxon>Fabales</taxon>
        <taxon>Fabaceae</taxon>
        <taxon>Papilionoideae</taxon>
        <taxon>50 kb inversion clade</taxon>
        <taxon>dalbergioids sensu lato</taxon>
        <taxon>Dalbergieae</taxon>
        <taxon>Pterocarpus clade</taxon>
        <taxon>Arachis</taxon>
    </lineage>
</organism>
<dbReference type="AlphaFoldDB" id="A0A9C6TTB3"/>
<feature type="region of interest" description="Disordered" evidence="1">
    <location>
        <begin position="64"/>
        <end position="88"/>
    </location>
</feature>
<reference evidence="2" key="1">
    <citation type="journal article" date="2016" name="Nat. Genet.">
        <title>The genome sequences of Arachis duranensis and Arachis ipaensis, the diploid ancestors of cultivated peanut.</title>
        <authorList>
            <person name="Bertioli D.J."/>
            <person name="Cannon S.B."/>
            <person name="Froenicke L."/>
            <person name="Huang G."/>
            <person name="Farmer A.D."/>
            <person name="Cannon E.K."/>
            <person name="Liu X."/>
            <person name="Gao D."/>
            <person name="Clevenger J."/>
            <person name="Dash S."/>
            <person name="Ren L."/>
            <person name="Moretzsohn M.C."/>
            <person name="Shirasawa K."/>
            <person name="Huang W."/>
            <person name="Vidigal B."/>
            <person name="Abernathy B."/>
            <person name="Chu Y."/>
            <person name="Niederhuth C.E."/>
            <person name="Umale P."/>
            <person name="Araujo A.C."/>
            <person name="Kozik A."/>
            <person name="Kim K.D."/>
            <person name="Burow M.D."/>
            <person name="Varshney R.K."/>
            <person name="Wang X."/>
            <person name="Zhang X."/>
            <person name="Barkley N."/>
            <person name="Guimaraes P.M."/>
            <person name="Isobe S."/>
            <person name="Guo B."/>
            <person name="Liao B."/>
            <person name="Stalker H.T."/>
            <person name="Schmitz R.J."/>
            <person name="Scheffler B.E."/>
            <person name="Leal-Bertioli S.C."/>
            <person name="Xun X."/>
            <person name="Jackson S.A."/>
            <person name="Michelmore R."/>
            <person name="Ozias-Akins P."/>
        </authorList>
    </citation>
    <scope>NUCLEOTIDE SEQUENCE [LARGE SCALE GENOMIC DNA]</scope>
    <source>
        <strain evidence="2">cv. V14167</strain>
    </source>
</reference>
<evidence type="ECO:0000313" key="3">
    <source>
        <dbReference type="RefSeq" id="XP_052114923.1"/>
    </source>
</evidence>
<evidence type="ECO:0000256" key="1">
    <source>
        <dbReference type="SAM" id="MobiDB-lite"/>
    </source>
</evidence>
<proteinExistence type="predicted"/>
<gene>
    <name evidence="3" type="primary">LOC127745689</name>
</gene>
<accession>A0A9C6TTB3</accession>
<keyword evidence="2" id="KW-1185">Reference proteome</keyword>
<dbReference type="GeneID" id="127745689"/>
<name>A0A9C6TTB3_ARADU</name>
<dbReference type="Proteomes" id="UP000515211">
    <property type="component" value="Chromosome 3"/>
</dbReference>